<proteinExistence type="predicted"/>
<dbReference type="AlphaFoldDB" id="A0EVK2"/>
<dbReference type="RefSeq" id="WP_001544042.1">
    <property type="nucleotide sequence ID" value="NZ_AP027899.1"/>
</dbReference>
<organism evidence="1">
    <name type="scientific">Escherichia coli</name>
    <dbReference type="NCBI Taxonomy" id="562"/>
    <lineage>
        <taxon>Bacteria</taxon>
        <taxon>Pseudomonadati</taxon>
        <taxon>Pseudomonadota</taxon>
        <taxon>Gammaproteobacteria</taxon>
        <taxon>Enterobacterales</taxon>
        <taxon>Enterobacteriaceae</taxon>
        <taxon>Escherichia</taxon>
    </lineage>
</organism>
<gene>
    <name evidence="1" type="ORF">QG7_0001</name>
</gene>
<evidence type="ECO:0000313" key="1">
    <source>
        <dbReference type="EMBL" id="ABF59973.1"/>
    </source>
</evidence>
<sequence>MSFFDKFSADKLKDAAAVAKKKLGDAAAKGAEAATAASQMVKDFDYQEAQATAKRTASNIADQAGKATTKAIDTVMEHDYAGTRDYLADQAVKASDGVVNMKDSAVDAVQNFDLNETTEAAIKFSKQSAGKLNRMFRDTLELDKTTFDMVTTLKSVYLPQQAPWTTSTSNAAKNQFDARLLLLC</sequence>
<reference evidence="1" key="1">
    <citation type="submission" date="2006-04" db="EMBL/GenBank/DDBJ databases">
        <title>The EHEC O113:H21 genomic island.</title>
        <authorList>
            <person name="Sloan J."/>
            <person name="Bulach D.M."/>
            <person name="Hartland E.L."/>
        </authorList>
    </citation>
    <scope>NUCLEOTIDE SEQUENCE</scope>
    <source>
        <strain evidence="1">EHEC EH41</strain>
    </source>
</reference>
<dbReference type="EMBL" id="DQ499637">
    <property type="protein sequence ID" value="ABF59973.1"/>
    <property type="molecule type" value="Genomic_DNA"/>
</dbReference>
<accession>A0EVK2</accession>
<protein>
    <submittedName>
        <fullName evidence="1">Uncharacterized protein</fullName>
    </submittedName>
</protein>
<name>A0EVK2_ECOLX</name>